<evidence type="ECO:0000313" key="3">
    <source>
        <dbReference type="Proteomes" id="UP001152797"/>
    </source>
</evidence>
<reference evidence="2 3" key="2">
    <citation type="submission" date="2024-05" db="EMBL/GenBank/DDBJ databases">
        <authorList>
            <person name="Chen Y."/>
            <person name="Shah S."/>
            <person name="Dougan E. K."/>
            <person name="Thang M."/>
            <person name="Chan C."/>
        </authorList>
    </citation>
    <scope>NUCLEOTIDE SEQUENCE [LARGE SCALE GENOMIC DNA]</scope>
</reference>
<evidence type="ECO:0000313" key="2">
    <source>
        <dbReference type="EMBL" id="CAL4805236.1"/>
    </source>
</evidence>
<sequence length="756" mass="82541">MKWFRLVHRHNSLAPASHFFRAAVAMVPPADGSLDDGLVSALTALTECAQGLRSEPLKSEVGRQTRHLLQQIEGTCKAVVTVLVDSLREPNPDAVAFDQIWALRNIGKQCVISRNWICAKQGIEAVAQAMAQHPAHAKLLEEGAWLSYVLHGVSGFVQLLKLSQAMPGNTLGTMAVQYATAKALRELSEQQRERGKEGCMGWSEADVLVLGLLAALRQHSQPNEELLCECFKALNELIHEHPGRGRLFMEQSGGEALLKALSASSPPGPNPTSPKWRQAGIWLMTNLVTGNPNAASTLRSMGALDCLVKCGQVLPGSGFDTMWTLGQVGGPLTILRLLERCQNKEGLSVSLKALSRLTWESLEDFQDQLPEVLKELTKTIRLMDERLSKELQHALQALGGVLKFYSATVPPSLCPDMDAAVELMLKAVRSSDPDVAKAASVCLGHIATPQWRLPLQSALPTMRCLWMAAGESKESCGNLRDLMWAAGCINGLPVLTEAMRERIQCADLQHACLRAIVDIADEADRGSSVPAAPSAVNETVHVVTAAMKLHSSVVNLQSCGCEALAVLLTTYKAEEVQRGQLSRLSPDVPMEALEVVLHALRRFPNQFKVVEKVFMALRRFLEPITRDQECLDAVKRTVKLLGESDAVLQLRKVFQDYPKAQPDLLENACFAFAMLAGIDALLKEATDGTVQIKSAAVQALCDLCRSFAELQPKAVEIRNCAAGLVASEVTRGREGEMGQQVVELQRRYEMLTGLLR</sequence>
<reference evidence="1" key="1">
    <citation type="submission" date="2022-10" db="EMBL/GenBank/DDBJ databases">
        <authorList>
            <person name="Chen Y."/>
            <person name="Dougan E. K."/>
            <person name="Chan C."/>
            <person name="Rhodes N."/>
            <person name="Thang M."/>
        </authorList>
    </citation>
    <scope>NUCLEOTIDE SEQUENCE</scope>
</reference>
<organism evidence="1">
    <name type="scientific">Cladocopium goreaui</name>
    <dbReference type="NCBI Taxonomy" id="2562237"/>
    <lineage>
        <taxon>Eukaryota</taxon>
        <taxon>Sar</taxon>
        <taxon>Alveolata</taxon>
        <taxon>Dinophyceae</taxon>
        <taxon>Suessiales</taxon>
        <taxon>Symbiodiniaceae</taxon>
        <taxon>Cladocopium</taxon>
    </lineage>
</organism>
<name>A0A9P1GN58_9DINO</name>
<dbReference type="EMBL" id="CAMXCT010006664">
    <property type="protein sequence ID" value="CAI4017924.1"/>
    <property type="molecule type" value="Genomic_DNA"/>
</dbReference>
<dbReference type="OrthoDB" id="10650617at2759"/>
<keyword evidence="3" id="KW-1185">Reference proteome</keyword>
<dbReference type="EMBL" id="CAMXCT030006664">
    <property type="protein sequence ID" value="CAL4805236.1"/>
    <property type="molecule type" value="Genomic_DNA"/>
</dbReference>
<dbReference type="AlphaFoldDB" id="A0A9P1GN58"/>
<dbReference type="EMBL" id="CAMXCT020006664">
    <property type="protein sequence ID" value="CAL1171299.1"/>
    <property type="molecule type" value="Genomic_DNA"/>
</dbReference>
<dbReference type="SUPFAM" id="SSF48371">
    <property type="entry name" value="ARM repeat"/>
    <property type="match status" value="1"/>
</dbReference>
<comment type="caution">
    <text evidence="1">The sequence shown here is derived from an EMBL/GenBank/DDBJ whole genome shotgun (WGS) entry which is preliminary data.</text>
</comment>
<dbReference type="InterPro" id="IPR016024">
    <property type="entry name" value="ARM-type_fold"/>
</dbReference>
<protein>
    <submittedName>
        <fullName evidence="2">HEAT repeat-containing protein 1</fullName>
    </submittedName>
</protein>
<proteinExistence type="predicted"/>
<dbReference type="InterPro" id="IPR011989">
    <property type="entry name" value="ARM-like"/>
</dbReference>
<dbReference type="Proteomes" id="UP001152797">
    <property type="component" value="Unassembled WGS sequence"/>
</dbReference>
<evidence type="ECO:0000313" key="1">
    <source>
        <dbReference type="EMBL" id="CAI4017924.1"/>
    </source>
</evidence>
<dbReference type="Gene3D" id="1.25.10.10">
    <property type="entry name" value="Leucine-rich Repeat Variant"/>
    <property type="match status" value="2"/>
</dbReference>
<accession>A0A9P1GN58</accession>
<gene>
    <name evidence="1" type="ORF">C1SCF055_LOCUS42533</name>
</gene>